<accession>A0ABS5QXL8</accession>
<sequence>MTIKPEKLEKIVLQQGFKRVKTKGRGSHRRYQHADGRTTEIPFHGHGAEISKGTERAVMKDIGLV</sequence>
<comment type="caution">
    <text evidence="8">The sequence shown here is derived from an EMBL/GenBank/DDBJ whole genome shotgun (WGS) entry which is preliminary data.</text>
</comment>
<proteinExistence type="inferred from homology"/>
<evidence type="ECO:0000256" key="4">
    <source>
        <dbReference type="ARBA" id="ARBA00022759"/>
    </source>
</evidence>
<comment type="similarity">
    <text evidence="1">Belongs to the HicA mRNA interferase family.</text>
</comment>
<name>A0ABS5QXL8_9LACO</name>
<evidence type="ECO:0000313" key="9">
    <source>
        <dbReference type="Proteomes" id="UP001519503"/>
    </source>
</evidence>
<dbReference type="SUPFAM" id="SSF54786">
    <property type="entry name" value="YcfA/nrd intein domain"/>
    <property type="match status" value="1"/>
</dbReference>
<dbReference type="InterPro" id="IPR012933">
    <property type="entry name" value="HicA_mRNA_interferase"/>
</dbReference>
<dbReference type="EMBL" id="JAAMFL010000010">
    <property type="protein sequence ID" value="MBS9337948.1"/>
    <property type="molecule type" value="Genomic_DNA"/>
</dbReference>
<keyword evidence="9" id="KW-1185">Reference proteome</keyword>
<keyword evidence="7" id="KW-0346">Stress response</keyword>
<keyword evidence="5" id="KW-0378">Hydrolase</keyword>
<evidence type="ECO:0000313" key="8">
    <source>
        <dbReference type="EMBL" id="MBS9337948.1"/>
    </source>
</evidence>
<keyword evidence="3" id="KW-0540">Nuclease</keyword>
<evidence type="ECO:0000256" key="5">
    <source>
        <dbReference type="ARBA" id="ARBA00022801"/>
    </source>
</evidence>
<dbReference type="Pfam" id="PF07927">
    <property type="entry name" value="HicA_toxin"/>
    <property type="match status" value="1"/>
</dbReference>
<dbReference type="RefSeq" id="WP_213822406.1">
    <property type="nucleotide sequence ID" value="NZ_JAAMFL010000010.1"/>
</dbReference>
<dbReference type="Gene3D" id="3.30.920.30">
    <property type="entry name" value="Hypothetical protein"/>
    <property type="match status" value="1"/>
</dbReference>
<keyword evidence="4" id="KW-0255">Endonuclease</keyword>
<evidence type="ECO:0000256" key="1">
    <source>
        <dbReference type="ARBA" id="ARBA00006620"/>
    </source>
</evidence>
<reference evidence="8 9" key="1">
    <citation type="submission" date="2020-02" db="EMBL/GenBank/DDBJ databases">
        <title>Fructobacillus sp. isolated from paper mulberry of Taiwan.</title>
        <authorList>
            <person name="Lin S.-T."/>
        </authorList>
    </citation>
    <scope>NUCLEOTIDE SEQUENCE [LARGE SCALE GENOMIC DNA]</scope>
    <source>
        <strain evidence="8 9">S1-1</strain>
    </source>
</reference>
<organism evidence="8 9">
    <name type="scientific">Fructobacillus parabroussonetiae</name>
    <dbReference type="NCBI Taxonomy" id="2713174"/>
    <lineage>
        <taxon>Bacteria</taxon>
        <taxon>Bacillati</taxon>
        <taxon>Bacillota</taxon>
        <taxon>Bacilli</taxon>
        <taxon>Lactobacillales</taxon>
        <taxon>Lactobacillaceae</taxon>
        <taxon>Fructobacillus</taxon>
    </lineage>
</organism>
<evidence type="ECO:0000256" key="2">
    <source>
        <dbReference type="ARBA" id="ARBA00022649"/>
    </source>
</evidence>
<keyword evidence="2" id="KW-1277">Toxin-antitoxin system</keyword>
<protein>
    <submittedName>
        <fullName evidence="8">Addiction module toxin, HicA family</fullName>
    </submittedName>
</protein>
<gene>
    <name evidence="8" type="ORF">G6R30_05665</name>
</gene>
<evidence type="ECO:0000256" key="3">
    <source>
        <dbReference type="ARBA" id="ARBA00022722"/>
    </source>
</evidence>
<keyword evidence="6" id="KW-0694">RNA-binding</keyword>
<dbReference type="Proteomes" id="UP001519503">
    <property type="component" value="Unassembled WGS sequence"/>
</dbReference>
<dbReference type="InterPro" id="IPR038570">
    <property type="entry name" value="HicA_sf"/>
</dbReference>
<evidence type="ECO:0000256" key="7">
    <source>
        <dbReference type="ARBA" id="ARBA00023016"/>
    </source>
</evidence>
<evidence type="ECO:0000256" key="6">
    <source>
        <dbReference type="ARBA" id="ARBA00022884"/>
    </source>
</evidence>